<gene>
    <name evidence="1" type="ORF">J2W40_003626</name>
</gene>
<dbReference type="EMBL" id="JAVDWV010000020">
    <property type="protein sequence ID" value="MDR7156781.1"/>
    <property type="molecule type" value="Genomic_DNA"/>
</dbReference>
<protein>
    <submittedName>
        <fullName evidence="1">Uncharacterized protein</fullName>
    </submittedName>
</protein>
<dbReference type="Proteomes" id="UP001267638">
    <property type="component" value="Unassembled WGS sequence"/>
</dbReference>
<accession>A0ABU1X6M3</accession>
<keyword evidence="2" id="KW-1185">Reference proteome</keyword>
<comment type="caution">
    <text evidence="1">The sequence shown here is derived from an EMBL/GenBank/DDBJ whole genome shotgun (WGS) entry which is preliminary data.</text>
</comment>
<reference evidence="1 2" key="1">
    <citation type="submission" date="2023-07" db="EMBL/GenBank/DDBJ databases">
        <title>Sorghum-associated microbial communities from plants grown in Nebraska, USA.</title>
        <authorList>
            <person name="Schachtman D."/>
        </authorList>
    </citation>
    <scope>NUCLEOTIDE SEQUENCE [LARGE SCALE GENOMIC DNA]</scope>
    <source>
        <strain evidence="1 2">4256</strain>
    </source>
</reference>
<evidence type="ECO:0000313" key="1">
    <source>
        <dbReference type="EMBL" id="MDR7156781.1"/>
    </source>
</evidence>
<organism evidence="1 2">
    <name type="scientific">Sphingobium xenophagum</name>
    <dbReference type="NCBI Taxonomy" id="121428"/>
    <lineage>
        <taxon>Bacteria</taxon>
        <taxon>Pseudomonadati</taxon>
        <taxon>Pseudomonadota</taxon>
        <taxon>Alphaproteobacteria</taxon>
        <taxon>Sphingomonadales</taxon>
        <taxon>Sphingomonadaceae</taxon>
        <taxon>Sphingobium</taxon>
    </lineage>
</organism>
<proteinExistence type="predicted"/>
<sequence length="48" mass="5397">MFSIERIRQLGSIAAIEAEYRLARMNPPPLVLVDKEPTDEAMTETVHG</sequence>
<name>A0ABU1X6M3_SPHXE</name>
<evidence type="ECO:0000313" key="2">
    <source>
        <dbReference type="Proteomes" id="UP001267638"/>
    </source>
</evidence>